<feature type="transmembrane region" description="Helical" evidence="1">
    <location>
        <begin position="230"/>
        <end position="257"/>
    </location>
</feature>
<gene>
    <name evidence="2" type="ORF">EANT1437_LOCUS12930</name>
</gene>
<dbReference type="AlphaFoldDB" id="A0A7S2S8Y9"/>
<accession>A0A7S2S8Y9</accession>
<evidence type="ECO:0000313" key="2">
    <source>
        <dbReference type="EMBL" id="CAD9692562.1"/>
    </source>
</evidence>
<feature type="transmembrane region" description="Helical" evidence="1">
    <location>
        <begin position="80"/>
        <end position="98"/>
    </location>
</feature>
<evidence type="ECO:0000256" key="1">
    <source>
        <dbReference type="SAM" id="Phobius"/>
    </source>
</evidence>
<keyword evidence="1" id="KW-0812">Transmembrane</keyword>
<proteinExistence type="predicted"/>
<reference evidence="2" key="1">
    <citation type="submission" date="2021-01" db="EMBL/GenBank/DDBJ databases">
        <authorList>
            <person name="Corre E."/>
            <person name="Pelletier E."/>
            <person name="Niang G."/>
            <person name="Scheremetjew M."/>
            <person name="Finn R."/>
            <person name="Kale V."/>
            <person name="Holt S."/>
            <person name="Cochrane G."/>
            <person name="Meng A."/>
            <person name="Brown T."/>
            <person name="Cohen L."/>
        </authorList>
    </citation>
    <scope>NUCLEOTIDE SEQUENCE</scope>
    <source>
        <strain evidence="2">CCMP1452</strain>
    </source>
</reference>
<name>A0A7S2S8Y9_9STRA</name>
<sequence>MVSEGKEKHECRLPRRDTMEEIRGSIDDGVSIDDLGKNTLPTEEDNSWEDEIFFEKALTKEDENFAAHASKRFMTRSQEIWNAITVLPGVIYCIYFVFNGLWQDINSTNEIGLRDVESYRDQCINWPLFPKLYACPPWTVIAVAVGVIVHAPFSFLYHIYCAFLLPPGPLRMCHWTRKFDQCFIHILAIFWSYGSSGSRSYLLASTVFNFDCIFRLFWSPIQPRRTLIRMLVAILVSCLPLFLREELLLFCMLLLIYATGGWLFATYPFGGWSHSAFHIVFTLAIPIFIQTSATLQSCQEQVAIAAHCKILQNPLS</sequence>
<dbReference type="EMBL" id="HBHI01025169">
    <property type="protein sequence ID" value="CAD9692562.1"/>
    <property type="molecule type" value="Transcribed_RNA"/>
</dbReference>
<feature type="transmembrane region" description="Helical" evidence="1">
    <location>
        <begin position="177"/>
        <end position="194"/>
    </location>
</feature>
<protein>
    <submittedName>
        <fullName evidence="2">Uncharacterized protein</fullName>
    </submittedName>
</protein>
<feature type="transmembrane region" description="Helical" evidence="1">
    <location>
        <begin position="138"/>
        <end position="165"/>
    </location>
</feature>
<organism evidence="2">
    <name type="scientific">Eucampia antarctica</name>
    <dbReference type="NCBI Taxonomy" id="49252"/>
    <lineage>
        <taxon>Eukaryota</taxon>
        <taxon>Sar</taxon>
        <taxon>Stramenopiles</taxon>
        <taxon>Ochrophyta</taxon>
        <taxon>Bacillariophyta</taxon>
        <taxon>Mediophyceae</taxon>
        <taxon>Biddulphiophycidae</taxon>
        <taxon>Hemiaulales</taxon>
        <taxon>Hemiaulaceae</taxon>
        <taxon>Eucampia</taxon>
    </lineage>
</organism>
<keyword evidence="1" id="KW-1133">Transmembrane helix</keyword>
<keyword evidence="1" id="KW-0472">Membrane</keyword>